<dbReference type="InParanoid" id="D6U5E8"/>
<dbReference type="Proteomes" id="UP000004508">
    <property type="component" value="Unassembled WGS sequence"/>
</dbReference>
<comment type="caution">
    <text evidence="1">The sequence shown here is derived from an EMBL/GenBank/DDBJ whole genome shotgun (WGS) entry which is preliminary data.</text>
</comment>
<keyword evidence="2" id="KW-1185">Reference proteome</keyword>
<reference evidence="1 2" key="1">
    <citation type="journal article" date="2011" name="Stand. Genomic Sci.">
        <title>Non-contiguous finished genome sequence and contextual data of the filamentous soil bacterium Ktedonobacter racemifer type strain (SOSP1-21).</title>
        <authorList>
            <person name="Chang Y.J."/>
            <person name="Land M."/>
            <person name="Hauser L."/>
            <person name="Chertkov O."/>
            <person name="Del Rio T.G."/>
            <person name="Nolan M."/>
            <person name="Copeland A."/>
            <person name="Tice H."/>
            <person name="Cheng J.F."/>
            <person name="Lucas S."/>
            <person name="Han C."/>
            <person name="Goodwin L."/>
            <person name="Pitluck S."/>
            <person name="Ivanova N."/>
            <person name="Ovchinikova G."/>
            <person name="Pati A."/>
            <person name="Chen A."/>
            <person name="Palaniappan K."/>
            <person name="Mavromatis K."/>
            <person name="Liolios K."/>
            <person name="Brettin T."/>
            <person name="Fiebig A."/>
            <person name="Rohde M."/>
            <person name="Abt B."/>
            <person name="Goker M."/>
            <person name="Detter J.C."/>
            <person name="Woyke T."/>
            <person name="Bristow J."/>
            <person name="Eisen J.A."/>
            <person name="Markowitz V."/>
            <person name="Hugenholtz P."/>
            <person name="Kyrpides N.C."/>
            <person name="Klenk H.P."/>
            <person name="Lapidus A."/>
        </authorList>
    </citation>
    <scope>NUCLEOTIDE SEQUENCE [LARGE SCALE GENOMIC DNA]</scope>
    <source>
        <strain evidence="2">DSM 44963</strain>
    </source>
</reference>
<dbReference type="AlphaFoldDB" id="D6U5E8"/>
<name>D6U5E8_KTERA</name>
<evidence type="ECO:0000313" key="2">
    <source>
        <dbReference type="Proteomes" id="UP000004508"/>
    </source>
</evidence>
<accession>D6U5E8</accession>
<sequence length="326" mass="37968">MYYPPDSLSLPGVTHADYDQFMKLYSLSMKEMKQRLAAERKLDDTFMYQFHALQSHPLIFTALNGRQAHICPVPTLLFWRITSGLFYDLIRERGFDQAFGASFQDYVGDMLEKTLKGTSTTIYPEEANSGPKRADWIIDQPSAFMLVECKTKRMTIGARTTIQDDSELHAQLEVVGDAVAQSYQALEAYKNRKYKLQQYPYDPAKQPFVCVVTLENWHLMGPQLEALRGVVKERLLQVRLDPDLMQQAPFIVCSVNELEELAYLLKTHELADMVRRYWDDPEMPTWAFISYLRHRYKNELEQYYYVFADELEDVFTFKVIPQQGAS</sequence>
<proteinExistence type="predicted"/>
<protein>
    <submittedName>
        <fullName evidence="1">Uncharacterized protein</fullName>
    </submittedName>
</protein>
<gene>
    <name evidence="1" type="ORF">Krac_2473</name>
</gene>
<organism evidence="1 2">
    <name type="scientific">Ktedonobacter racemifer DSM 44963</name>
    <dbReference type="NCBI Taxonomy" id="485913"/>
    <lineage>
        <taxon>Bacteria</taxon>
        <taxon>Bacillati</taxon>
        <taxon>Chloroflexota</taxon>
        <taxon>Ktedonobacteria</taxon>
        <taxon>Ktedonobacterales</taxon>
        <taxon>Ktedonobacteraceae</taxon>
        <taxon>Ktedonobacter</taxon>
    </lineage>
</organism>
<dbReference type="EMBL" id="ADVG01000004">
    <property type="protein sequence ID" value="EFH81728.1"/>
    <property type="molecule type" value="Genomic_DNA"/>
</dbReference>
<evidence type="ECO:0000313" key="1">
    <source>
        <dbReference type="EMBL" id="EFH81728.1"/>
    </source>
</evidence>